<dbReference type="InterPro" id="IPR006016">
    <property type="entry name" value="UspA"/>
</dbReference>
<sequence length="275" mass="30908">MKNIIVPIDFSIQSENALKVAASLAKKYGSKIFALHMLELNQAYLTSTEGFHPEQTVFLLKMAEKRFAEFLDKPFLKDISVKPVIKHFKVFSEVNEVAEANNADIIIMGSHGTDGLMEIFVGSNTEKVVRNAEVPVLVIKHEIKDFKPKTMVFACDLKEENISAYQRAKYIANQFGVELHIVYINTPGDNFLSTEDIKIKIEKFSSLVGSEFINVKIYNDYTVELGVLNYAENENIDLIGMPTHGRKGISHFFMGSIGEDVANHANIPVVTFKIE</sequence>
<dbReference type="PRINTS" id="PR01438">
    <property type="entry name" value="UNVRSLSTRESS"/>
</dbReference>
<proteinExistence type="inferred from homology"/>
<name>A0A1W1YGA0_9FLAO</name>
<feature type="domain" description="UspA" evidence="2">
    <location>
        <begin position="1"/>
        <end position="140"/>
    </location>
</feature>
<dbReference type="EMBL" id="FWXO01000001">
    <property type="protein sequence ID" value="SMC35195.1"/>
    <property type="molecule type" value="Genomic_DNA"/>
</dbReference>
<evidence type="ECO:0000313" key="4">
    <source>
        <dbReference type="Proteomes" id="UP000192360"/>
    </source>
</evidence>
<feature type="domain" description="UspA" evidence="2">
    <location>
        <begin position="227"/>
        <end position="272"/>
    </location>
</feature>
<accession>A0A1W1YGA0</accession>
<dbReference type="PANTHER" id="PTHR46268:SF6">
    <property type="entry name" value="UNIVERSAL STRESS PROTEIN UP12"/>
    <property type="match status" value="1"/>
</dbReference>
<dbReference type="Proteomes" id="UP000192360">
    <property type="component" value="Unassembled WGS sequence"/>
</dbReference>
<dbReference type="CDD" id="cd00293">
    <property type="entry name" value="USP-like"/>
    <property type="match status" value="2"/>
</dbReference>
<dbReference type="InterPro" id="IPR006015">
    <property type="entry name" value="Universal_stress_UspA"/>
</dbReference>
<reference evidence="3 4" key="1">
    <citation type="submission" date="2017-04" db="EMBL/GenBank/DDBJ databases">
        <authorList>
            <person name="Afonso C.L."/>
            <person name="Miller P.J."/>
            <person name="Scott M.A."/>
            <person name="Spackman E."/>
            <person name="Goraichik I."/>
            <person name="Dimitrov K.M."/>
            <person name="Suarez D.L."/>
            <person name="Swayne D.E."/>
        </authorList>
    </citation>
    <scope>NUCLEOTIDE SEQUENCE [LARGE SCALE GENOMIC DNA]</scope>
    <source>
        <strain evidence="3 4">DSM 21164</strain>
    </source>
</reference>
<evidence type="ECO:0000259" key="2">
    <source>
        <dbReference type="Pfam" id="PF00582"/>
    </source>
</evidence>
<dbReference type="RefSeq" id="WP_084059756.1">
    <property type="nucleotide sequence ID" value="NZ_FWXO01000001.1"/>
</dbReference>
<dbReference type="Gene3D" id="3.40.50.620">
    <property type="entry name" value="HUPs"/>
    <property type="match status" value="2"/>
</dbReference>
<dbReference type="PANTHER" id="PTHR46268">
    <property type="entry name" value="STRESS RESPONSE PROTEIN NHAX"/>
    <property type="match status" value="1"/>
</dbReference>
<evidence type="ECO:0000256" key="1">
    <source>
        <dbReference type="ARBA" id="ARBA00008791"/>
    </source>
</evidence>
<protein>
    <submittedName>
        <fullName evidence="3">Nucleotide-binding universal stress protein, UspA family</fullName>
    </submittedName>
</protein>
<gene>
    <name evidence="3" type="ORF">SAMN05660703_0436</name>
</gene>
<evidence type="ECO:0000313" key="3">
    <source>
        <dbReference type="EMBL" id="SMC35195.1"/>
    </source>
</evidence>
<dbReference type="InterPro" id="IPR014729">
    <property type="entry name" value="Rossmann-like_a/b/a_fold"/>
</dbReference>
<dbReference type="OrthoDB" id="9788959at2"/>
<dbReference type="STRING" id="504486.SAMN05660703_0436"/>
<organism evidence="3 4">
    <name type="scientific">Cellulophaga tyrosinoxydans</name>
    <dbReference type="NCBI Taxonomy" id="504486"/>
    <lineage>
        <taxon>Bacteria</taxon>
        <taxon>Pseudomonadati</taxon>
        <taxon>Bacteroidota</taxon>
        <taxon>Flavobacteriia</taxon>
        <taxon>Flavobacteriales</taxon>
        <taxon>Flavobacteriaceae</taxon>
        <taxon>Cellulophaga</taxon>
    </lineage>
</organism>
<dbReference type="AlphaFoldDB" id="A0A1W1YGA0"/>
<dbReference type="Pfam" id="PF00582">
    <property type="entry name" value="Usp"/>
    <property type="match status" value="2"/>
</dbReference>
<dbReference type="SUPFAM" id="SSF52402">
    <property type="entry name" value="Adenine nucleotide alpha hydrolases-like"/>
    <property type="match status" value="2"/>
</dbReference>
<comment type="similarity">
    <text evidence="1">Belongs to the universal stress protein A family.</text>
</comment>
<keyword evidence="4" id="KW-1185">Reference proteome</keyword>